<gene>
    <name evidence="1" type="ORF">CR513_52812</name>
</gene>
<dbReference type="EMBL" id="QJKJ01012635">
    <property type="protein sequence ID" value="RDX68223.1"/>
    <property type="molecule type" value="Genomic_DNA"/>
</dbReference>
<feature type="non-terminal residue" evidence="1">
    <location>
        <position position="1"/>
    </location>
</feature>
<evidence type="ECO:0000313" key="1">
    <source>
        <dbReference type="EMBL" id="RDX68223.1"/>
    </source>
</evidence>
<keyword evidence="2" id="KW-1185">Reference proteome</keyword>
<comment type="caution">
    <text evidence="1">The sequence shown here is derived from an EMBL/GenBank/DDBJ whole genome shotgun (WGS) entry which is preliminary data.</text>
</comment>
<dbReference type="Proteomes" id="UP000257109">
    <property type="component" value="Unassembled WGS sequence"/>
</dbReference>
<name>A0A371EQB2_MUCPR</name>
<evidence type="ECO:0000313" key="2">
    <source>
        <dbReference type="Proteomes" id="UP000257109"/>
    </source>
</evidence>
<reference evidence="1" key="1">
    <citation type="submission" date="2018-05" db="EMBL/GenBank/DDBJ databases">
        <title>Draft genome of Mucuna pruriens seed.</title>
        <authorList>
            <person name="Nnadi N.E."/>
            <person name="Vos R."/>
            <person name="Hasami M.H."/>
            <person name="Devisetty U.K."/>
            <person name="Aguiy J.C."/>
        </authorList>
    </citation>
    <scope>NUCLEOTIDE SEQUENCE [LARGE SCALE GENOMIC DNA]</scope>
    <source>
        <strain evidence="1">JCA_2017</strain>
    </source>
</reference>
<accession>A0A371EQB2</accession>
<sequence length="88" mass="10129">MISLMQSFCNGFIPKIKILLDALTRGSMNIKLEMKILCYFGLKSNSSQSNFRSLLDKSLNFCNNFIPCKLTWEIQDKLCIVIFVEITI</sequence>
<dbReference type="AlphaFoldDB" id="A0A371EQB2"/>
<proteinExistence type="predicted"/>
<protein>
    <submittedName>
        <fullName evidence="1">Uncharacterized protein</fullName>
    </submittedName>
</protein>
<organism evidence="1 2">
    <name type="scientific">Mucuna pruriens</name>
    <name type="common">Velvet bean</name>
    <name type="synonym">Dolichos pruriens</name>
    <dbReference type="NCBI Taxonomy" id="157652"/>
    <lineage>
        <taxon>Eukaryota</taxon>
        <taxon>Viridiplantae</taxon>
        <taxon>Streptophyta</taxon>
        <taxon>Embryophyta</taxon>
        <taxon>Tracheophyta</taxon>
        <taxon>Spermatophyta</taxon>
        <taxon>Magnoliopsida</taxon>
        <taxon>eudicotyledons</taxon>
        <taxon>Gunneridae</taxon>
        <taxon>Pentapetalae</taxon>
        <taxon>rosids</taxon>
        <taxon>fabids</taxon>
        <taxon>Fabales</taxon>
        <taxon>Fabaceae</taxon>
        <taxon>Papilionoideae</taxon>
        <taxon>50 kb inversion clade</taxon>
        <taxon>NPAAA clade</taxon>
        <taxon>indigoferoid/millettioid clade</taxon>
        <taxon>Phaseoleae</taxon>
        <taxon>Mucuna</taxon>
    </lineage>
</organism>